<reference evidence="1 2" key="1">
    <citation type="submission" date="2020-09" db="EMBL/GenBank/DDBJ databases">
        <authorList>
            <person name="Kim M.K."/>
        </authorList>
    </citation>
    <scope>NUCLEOTIDE SEQUENCE [LARGE SCALE GENOMIC DNA]</scope>
    <source>
        <strain evidence="1 2">BT189</strain>
    </source>
</reference>
<organism evidence="1 2">
    <name type="scientific">Hymenobacter armeniacus</name>
    <dbReference type="NCBI Taxonomy" id="2771358"/>
    <lineage>
        <taxon>Bacteria</taxon>
        <taxon>Pseudomonadati</taxon>
        <taxon>Bacteroidota</taxon>
        <taxon>Cytophagia</taxon>
        <taxon>Cytophagales</taxon>
        <taxon>Hymenobacteraceae</taxon>
        <taxon>Hymenobacter</taxon>
    </lineage>
</organism>
<protein>
    <recommendedName>
        <fullName evidence="3">DUF4292 domain-containing protein</fullName>
    </recommendedName>
</protein>
<evidence type="ECO:0000313" key="2">
    <source>
        <dbReference type="Proteomes" id="UP000606003"/>
    </source>
</evidence>
<proteinExistence type="predicted"/>
<evidence type="ECO:0008006" key="3">
    <source>
        <dbReference type="Google" id="ProtNLM"/>
    </source>
</evidence>
<accession>A0ABR8JLT2</accession>
<gene>
    <name evidence="1" type="ORF">IC234_02400</name>
</gene>
<dbReference type="Proteomes" id="UP000606003">
    <property type="component" value="Unassembled WGS sequence"/>
</dbReference>
<dbReference type="EMBL" id="JACXAC010000001">
    <property type="protein sequence ID" value="MBD2720960.1"/>
    <property type="molecule type" value="Genomic_DNA"/>
</dbReference>
<name>A0ABR8JLT2_9BACT</name>
<sequence>MAAPGWAQAVAGAAQARIATVTEGRPANRFKVPQVQLADAAVAARINRRLVALVLGGETNPALSVRQQLRQAERTCCYDGENGLGWNTAGQGLTGCDYTVLLNQQGLLSIEYSQEFTGAYSWEQARHATFDLRTGRQLALADLVADPPAQLTRRMHGAISRRLGETMAELRDVGDSTDFEIVAENFHWDETAKRVRFQSDPGPAEEARASEPDLESFALTPTELRLYYERMLPHVLLNLEPDNTYRFPYSRVQPRGALLPVAARARPPKAK</sequence>
<comment type="caution">
    <text evidence="1">The sequence shown here is derived from an EMBL/GenBank/DDBJ whole genome shotgun (WGS) entry which is preliminary data.</text>
</comment>
<keyword evidence="2" id="KW-1185">Reference proteome</keyword>
<evidence type="ECO:0000313" key="1">
    <source>
        <dbReference type="EMBL" id="MBD2720960.1"/>
    </source>
</evidence>